<keyword evidence="1" id="KW-0812">Transmembrane</keyword>
<feature type="transmembrane region" description="Helical" evidence="1">
    <location>
        <begin position="95"/>
        <end position="113"/>
    </location>
</feature>
<sequence>MKTTYFNLDGLGMCASGLCMLHCLALPLLLTIAPIWELMQNEPLADQSTAAAVSISTEAPAEVERCCSTAACCTEVGGSTSAHETAGCCSSPSDFWFHTFMLATIVPLGLAAWGFGFRQHGDVRVLYLGASGTLLLLAALLFGHMLPLTRGEQAVNITGSIFLISAHVLNRHQCRCCREGLCSKAPQQVALTNLQVEHPATS</sequence>
<accession>A0A517QZ52</accession>
<dbReference type="AlphaFoldDB" id="A0A517QZ52"/>
<protein>
    <submittedName>
        <fullName evidence="2">MerC mercury resistance protein</fullName>
    </submittedName>
</protein>
<dbReference type="KEGG" id="svp:Pan189_12760"/>
<evidence type="ECO:0000313" key="2">
    <source>
        <dbReference type="EMBL" id="QDT36912.1"/>
    </source>
</evidence>
<organism evidence="2 3">
    <name type="scientific">Stratiformator vulcanicus</name>
    <dbReference type="NCBI Taxonomy" id="2527980"/>
    <lineage>
        <taxon>Bacteria</taxon>
        <taxon>Pseudomonadati</taxon>
        <taxon>Planctomycetota</taxon>
        <taxon>Planctomycetia</taxon>
        <taxon>Planctomycetales</taxon>
        <taxon>Planctomycetaceae</taxon>
        <taxon>Stratiformator</taxon>
    </lineage>
</organism>
<dbReference type="OrthoDB" id="5293874at2"/>
<keyword evidence="1" id="KW-0472">Membrane</keyword>
<dbReference type="RefSeq" id="WP_145363073.1">
    <property type="nucleotide sequence ID" value="NZ_CP036268.1"/>
</dbReference>
<dbReference type="Proteomes" id="UP000317318">
    <property type="component" value="Chromosome"/>
</dbReference>
<feature type="transmembrane region" description="Helical" evidence="1">
    <location>
        <begin position="125"/>
        <end position="147"/>
    </location>
</feature>
<dbReference type="Pfam" id="PF03203">
    <property type="entry name" value="MerC"/>
    <property type="match status" value="2"/>
</dbReference>
<dbReference type="EMBL" id="CP036268">
    <property type="protein sequence ID" value="QDT36912.1"/>
    <property type="molecule type" value="Genomic_DNA"/>
</dbReference>
<proteinExistence type="predicted"/>
<dbReference type="InterPro" id="IPR004891">
    <property type="entry name" value="Mercury-R_MerC"/>
</dbReference>
<evidence type="ECO:0000256" key="1">
    <source>
        <dbReference type="SAM" id="Phobius"/>
    </source>
</evidence>
<dbReference type="GO" id="GO:0015097">
    <property type="term" value="F:mercury ion transmembrane transporter activity"/>
    <property type="evidence" value="ECO:0007669"/>
    <property type="project" value="InterPro"/>
</dbReference>
<dbReference type="GO" id="GO:0016020">
    <property type="term" value="C:membrane"/>
    <property type="evidence" value="ECO:0007669"/>
    <property type="project" value="InterPro"/>
</dbReference>
<gene>
    <name evidence="2" type="ORF">Pan189_12760</name>
</gene>
<keyword evidence="1" id="KW-1133">Transmembrane helix</keyword>
<evidence type="ECO:0000313" key="3">
    <source>
        <dbReference type="Proteomes" id="UP000317318"/>
    </source>
</evidence>
<keyword evidence="3" id="KW-1185">Reference proteome</keyword>
<feature type="transmembrane region" description="Helical" evidence="1">
    <location>
        <begin position="12"/>
        <end position="36"/>
    </location>
</feature>
<name>A0A517QZ52_9PLAN</name>
<reference evidence="2 3" key="1">
    <citation type="submission" date="2019-02" db="EMBL/GenBank/DDBJ databases">
        <title>Deep-cultivation of Planctomycetes and their phenomic and genomic characterization uncovers novel biology.</title>
        <authorList>
            <person name="Wiegand S."/>
            <person name="Jogler M."/>
            <person name="Boedeker C."/>
            <person name="Pinto D."/>
            <person name="Vollmers J."/>
            <person name="Rivas-Marin E."/>
            <person name="Kohn T."/>
            <person name="Peeters S.H."/>
            <person name="Heuer A."/>
            <person name="Rast P."/>
            <person name="Oberbeckmann S."/>
            <person name="Bunk B."/>
            <person name="Jeske O."/>
            <person name="Meyerdierks A."/>
            <person name="Storesund J.E."/>
            <person name="Kallscheuer N."/>
            <person name="Luecker S."/>
            <person name="Lage O.M."/>
            <person name="Pohl T."/>
            <person name="Merkel B.J."/>
            <person name="Hornburger P."/>
            <person name="Mueller R.-W."/>
            <person name="Bruemmer F."/>
            <person name="Labrenz M."/>
            <person name="Spormann A.M."/>
            <person name="Op den Camp H."/>
            <person name="Overmann J."/>
            <person name="Amann R."/>
            <person name="Jetten M.S.M."/>
            <person name="Mascher T."/>
            <person name="Medema M.H."/>
            <person name="Devos D.P."/>
            <person name="Kaster A.-K."/>
            <person name="Ovreas L."/>
            <person name="Rohde M."/>
            <person name="Galperin M.Y."/>
            <person name="Jogler C."/>
        </authorList>
    </citation>
    <scope>NUCLEOTIDE SEQUENCE [LARGE SCALE GENOMIC DNA]</scope>
    <source>
        <strain evidence="2 3">Pan189</strain>
    </source>
</reference>